<evidence type="ECO:0000256" key="1">
    <source>
        <dbReference type="ARBA" id="ARBA00004141"/>
    </source>
</evidence>
<dbReference type="PANTHER" id="PTHR22950:SF184">
    <property type="entry name" value="SODIUM-COUPLED NEUTRAL AMINO ACID SYMPORTER 1"/>
    <property type="match status" value="1"/>
</dbReference>
<feature type="transmembrane region" description="Helical" evidence="5">
    <location>
        <begin position="150"/>
        <end position="170"/>
    </location>
</feature>
<dbReference type="GO" id="GO:0015186">
    <property type="term" value="F:L-glutamine transmembrane transporter activity"/>
    <property type="evidence" value="ECO:0007669"/>
    <property type="project" value="TreeGrafter"/>
</dbReference>
<dbReference type="AlphaFoldDB" id="A0AA41MT32"/>
<organism evidence="7 8">
    <name type="scientific">Sciurus carolinensis</name>
    <name type="common">Eastern gray squirrel</name>
    <dbReference type="NCBI Taxonomy" id="30640"/>
    <lineage>
        <taxon>Eukaryota</taxon>
        <taxon>Metazoa</taxon>
        <taxon>Chordata</taxon>
        <taxon>Craniata</taxon>
        <taxon>Vertebrata</taxon>
        <taxon>Euteleostomi</taxon>
        <taxon>Mammalia</taxon>
        <taxon>Eutheria</taxon>
        <taxon>Euarchontoglires</taxon>
        <taxon>Glires</taxon>
        <taxon>Rodentia</taxon>
        <taxon>Sciuromorpha</taxon>
        <taxon>Sciuridae</taxon>
        <taxon>Sciurinae</taxon>
        <taxon>Sciurini</taxon>
        <taxon>Sciurus</taxon>
    </lineage>
</organism>
<proteinExistence type="predicted"/>
<reference evidence="7" key="1">
    <citation type="submission" date="2020-03" db="EMBL/GenBank/DDBJ databases">
        <title>Studies in the Genomics of Life Span.</title>
        <authorList>
            <person name="Glass D."/>
        </authorList>
    </citation>
    <scope>NUCLEOTIDE SEQUENCE</scope>
    <source>
        <strain evidence="7">SUZIE</strain>
        <tissue evidence="7">Muscle</tissue>
    </source>
</reference>
<keyword evidence="2 5" id="KW-0812">Transmembrane</keyword>
<feature type="transmembrane region" description="Helical" evidence="5">
    <location>
        <begin position="278"/>
        <end position="299"/>
    </location>
</feature>
<evidence type="ECO:0000259" key="6">
    <source>
        <dbReference type="Pfam" id="PF01490"/>
    </source>
</evidence>
<dbReference type="EMBL" id="JAATJV010302100">
    <property type="protein sequence ID" value="MBZ3877668.1"/>
    <property type="molecule type" value="Genomic_DNA"/>
</dbReference>
<feature type="transmembrane region" description="Helical" evidence="5">
    <location>
        <begin position="419"/>
        <end position="443"/>
    </location>
</feature>
<dbReference type="Pfam" id="PF01490">
    <property type="entry name" value="Aa_trans"/>
    <property type="match status" value="1"/>
</dbReference>
<sequence>MMHFKSGLELTELQNMTVPEDDNISNDSNDFTEVENGQINSKFISDRESRRSLTNSHLEKKKCDEYIPGTTSLGMSVFNLSNAIMGSGILGLAFALANTGILLFLLLLTLLTFSLSQQLYILKRVKSNPFTGCMVYEKLGEQVFGTTGKLVIFGATSLQNTGAMLSYLFIVKNELPSAIKFLMGKEEAFSAWYVDGRVLVVMVTFGIILPLCLLKNLGYLGYTSGFSLSCMVFFLIVVIYKKFQIPCSIRELNSTANANSTNADMCTPKYVTFNSKTVYALPTIAFAFVCHPSVLPIYSELKDRSQKKMQMVSNISFFAMFVMYFLTAIFGYLTFYDNVHSDLLHKYQSKDDILILTVRLAVIVAVILTVPVLFFTVRSSLFELAKKTKFNLCRHVLVTFILLVIINLLVIFIPSMKDIFGVVGVTSANMLIFILPSSLYLKITNQDGDKGTQRIWAALFLGLGVLFSLVSIPLVIYDWACSSGSDEGH</sequence>
<evidence type="ECO:0000256" key="3">
    <source>
        <dbReference type="ARBA" id="ARBA00022989"/>
    </source>
</evidence>
<protein>
    <submittedName>
        <fullName evidence="7">Sodium-coupled neutral amino acid transporter 1</fullName>
    </submittedName>
</protein>
<feature type="transmembrane region" description="Helical" evidence="5">
    <location>
        <begin position="353"/>
        <end position="375"/>
    </location>
</feature>
<accession>A0AA41MT32</accession>
<feature type="transmembrane region" description="Helical" evidence="5">
    <location>
        <begin position="83"/>
        <end position="116"/>
    </location>
</feature>
<comment type="caution">
    <text evidence="7">The sequence shown here is derived from an EMBL/GenBank/DDBJ whole genome shotgun (WGS) entry which is preliminary data.</text>
</comment>
<dbReference type="InterPro" id="IPR013057">
    <property type="entry name" value="AA_transpt_TM"/>
</dbReference>
<keyword evidence="3 5" id="KW-1133">Transmembrane helix</keyword>
<comment type="subcellular location">
    <subcellularLocation>
        <location evidence="1">Membrane</location>
        <topology evidence="1">Multi-pass membrane protein</topology>
    </subcellularLocation>
</comment>
<dbReference type="PANTHER" id="PTHR22950">
    <property type="entry name" value="AMINO ACID TRANSPORTER"/>
    <property type="match status" value="1"/>
</dbReference>
<dbReference type="Proteomes" id="UP001166674">
    <property type="component" value="Unassembled WGS sequence"/>
</dbReference>
<feature type="domain" description="Amino acid transporter transmembrane" evidence="6">
    <location>
        <begin position="70"/>
        <end position="473"/>
    </location>
</feature>
<name>A0AA41MT32_SCICA</name>
<evidence type="ECO:0000256" key="5">
    <source>
        <dbReference type="SAM" id="Phobius"/>
    </source>
</evidence>
<feature type="transmembrane region" description="Helical" evidence="5">
    <location>
        <begin position="190"/>
        <end position="212"/>
    </location>
</feature>
<evidence type="ECO:0000256" key="2">
    <source>
        <dbReference type="ARBA" id="ARBA00022692"/>
    </source>
</evidence>
<dbReference type="GO" id="GO:0005886">
    <property type="term" value="C:plasma membrane"/>
    <property type="evidence" value="ECO:0007669"/>
    <property type="project" value="TreeGrafter"/>
</dbReference>
<gene>
    <name evidence="7" type="ORF">SUZIE_144080</name>
</gene>
<feature type="transmembrane region" description="Helical" evidence="5">
    <location>
        <begin position="455"/>
        <end position="477"/>
    </location>
</feature>
<keyword evidence="8" id="KW-1185">Reference proteome</keyword>
<feature type="transmembrane region" description="Helical" evidence="5">
    <location>
        <begin position="396"/>
        <end position="413"/>
    </location>
</feature>
<evidence type="ECO:0000313" key="8">
    <source>
        <dbReference type="Proteomes" id="UP001166674"/>
    </source>
</evidence>
<evidence type="ECO:0000313" key="7">
    <source>
        <dbReference type="EMBL" id="MBZ3877668.1"/>
    </source>
</evidence>
<evidence type="ECO:0000256" key="4">
    <source>
        <dbReference type="ARBA" id="ARBA00023136"/>
    </source>
</evidence>
<feature type="transmembrane region" description="Helical" evidence="5">
    <location>
        <begin position="219"/>
        <end position="240"/>
    </location>
</feature>
<feature type="transmembrane region" description="Helical" evidence="5">
    <location>
        <begin position="311"/>
        <end position="333"/>
    </location>
</feature>
<keyword evidence="4 5" id="KW-0472">Membrane</keyword>